<feature type="compositionally biased region" description="Basic and acidic residues" evidence="2">
    <location>
        <begin position="249"/>
        <end position="266"/>
    </location>
</feature>
<evidence type="ECO:0000313" key="4">
    <source>
        <dbReference type="Proteomes" id="UP001272940"/>
    </source>
</evidence>
<proteinExistence type="inferred from homology"/>
<organism evidence="3 4">
    <name type="scientific">Brevundimonas vesicularis</name>
    <name type="common">Pseudomonas vesicularis</name>
    <dbReference type="NCBI Taxonomy" id="41276"/>
    <lineage>
        <taxon>Bacteria</taxon>
        <taxon>Pseudomonadati</taxon>
        <taxon>Pseudomonadota</taxon>
        <taxon>Alphaproteobacteria</taxon>
        <taxon>Caulobacterales</taxon>
        <taxon>Caulobacteraceae</taxon>
        <taxon>Brevundimonas</taxon>
    </lineage>
</organism>
<dbReference type="Pfam" id="PF00378">
    <property type="entry name" value="ECH_1"/>
    <property type="match status" value="1"/>
</dbReference>
<comment type="similarity">
    <text evidence="1">Belongs to the enoyl-CoA hydratase/isomerase family.</text>
</comment>
<dbReference type="SUPFAM" id="SSF52096">
    <property type="entry name" value="ClpP/crotonase"/>
    <property type="match status" value="1"/>
</dbReference>
<feature type="region of interest" description="Disordered" evidence="2">
    <location>
        <begin position="249"/>
        <end position="272"/>
    </location>
</feature>
<accession>A0ABU4KRU9</accession>
<evidence type="ECO:0000256" key="2">
    <source>
        <dbReference type="SAM" id="MobiDB-lite"/>
    </source>
</evidence>
<name>A0ABU4KRU9_BREVE</name>
<sequence length="272" mass="28689">MNNDAGVGRPVMSQSIQITLENDIAVVRLNDPDTLNAVTVEMIEGLDRALDQVVSGARAMVLTGAGRAFCSGANLGAGLGETADDPTQSDAGAVLESHINPLMMRLRHLPVPWISAVRGAAAGVGASLALAADMIVASETAFFLQAFSRIGLVPDGGSSHLLIRTLGRPHAMELMLLGDRLPAAKALEWGLINQVAPDAEMDARALELAARLAQGAASLGLIRRLAWTAVDGDWSDTLALERDLQRAAGRTEDHKEGLSAFQDKRSPRFRGA</sequence>
<keyword evidence="4" id="KW-1185">Reference proteome</keyword>
<dbReference type="PANTHER" id="PTHR43459">
    <property type="entry name" value="ENOYL-COA HYDRATASE"/>
    <property type="match status" value="1"/>
</dbReference>
<dbReference type="Gene3D" id="1.10.12.10">
    <property type="entry name" value="Lyase 2-enoyl-coa Hydratase, Chain A, domain 2"/>
    <property type="match status" value="1"/>
</dbReference>
<evidence type="ECO:0000313" key="3">
    <source>
        <dbReference type="EMBL" id="MDX2335741.1"/>
    </source>
</evidence>
<dbReference type="Proteomes" id="UP001272940">
    <property type="component" value="Unassembled WGS sequence"/>
</dbReference>
<dbReference type="EMBL" id="JAMYEC010000008">
    <property type="protein sequence ID" value="MDX2335741.1"/>
    <property type="molecule type" value="Genomic_DNA"/>
</dbReference>
<dbReference type="InterPro" id="IPR014748">
    <property type="entry name" value="Enoyl-CoA_hydra_C"/>
</dbReference>
<reference evidence="3 4" key="1">
    <citation type="journal article" date="2023" name="FEMS Microbes">
        <title>Whole genomes of deep-sea sponge-associated bacteria exhibit high novel natural product potential.</title>
        <authorList>
            <person name="Hesketh-Best P.J."/>
            <person name="January G.G."/>
            <person name="Koch M.J."/>
            <person name="Warburton P.J."/>
            <person name="Howell K.L."/>
            <person name="Upton M."/>
        </authorList>
    </citation>
    <scope>NUCLEOTIDE SEQUENCE [LARGE SCALE GENOMIC DNA]</scope>
    <source>
        <strain evidence="3 4">PC206-O</strain>
    </source>
</reference>
<dbReference type="RefSeq" id="WP_244878343.1">
    <property type="nucleotide sequence ID" value="NZ_JAMYEC010000008.1"/>
</dbReference>
<dbReference type="CDD" id="cd06558">
    <property type="entry name" value="crotonase-like"/>
    <property type="match status" value="1"/>
</dbReference>
<protein>
    <submittedName>
        <fullName evidence="3">Enoyl-CoA hydratase-related protein</fullName>
    </submittedName>
</protein>
<dbReference type="InterPro" id="IPR029045">
    <property type="entry name" value="ClpP/crotonase-like_dom_sf"/>
</dbReference>
<dbReference type="Gene3D" id="3.90.226.10">
    <property type="entry name" value="2-enoyl-CoA Hydratase, Chain A, domain 1"/>
    <property type="match status" value="1"/>
</dbReference>
<dbReference type="InterPro" id="IPR001753">
    <property type="entry name" value="Enoyl-CoA_hydra/iso"/>
</dbReference>
<comment type="caution">
    <text evidence="3">The sequence shown here is derived from an EMBL/GenBank/DDBJ whole genome shotgun (WGS) entry which is preliminary data.</text>
</comment>
<gene>
    <name evidence="3" type="ORF">NJD11_12445</name>
</gene>
<evidence type="ECO:0000256" key="1">
    <source>
        <dbReference type="ARBA" id="ARBA00005254"/>
    </source>
</evidence>
<dbReference type="PANTHER" id="PTHR43459:SF1">
    <property type="entry name" value="EG:BACN32G11.4 PROTEIN"/>
    <property type="match status" value="1"/>
</dbReference>